<keyword evidence="2" id="KW-1185">Reference proteome</keyword>
<dbReference type="Proteomes" id="UP000553776">
    <property type="component" value="Unassembled WGS sequence"/>
</dbReference>
<reference evidence="1 2" key="1">
    <citation type="submission" date="2020-08" db="EMBL/GenBank/DDBJ databases">
        <title>Cohnella phylogeny.</title>
        <authorList>
            <person name="Dunlap C."/>
        </authorList>
    </citation>
    <scope>NUCLEOTIDE SEQUENCE [LARGE SCALE GENOMIC DNA]</scope>
    <source>
        <strain evidence="1 2">DSM 25239</strain>
    </source>
</reference>
<dbReference type="AlphaFoldDB" id="A0A841U8Q0"/>
<name>A0A841U8Q0_9BACL</name>
<gene>
    <name evidence="1" type="ORF">H7B90_23625</name>
</gene>
<dbReference type="EMBL" id="JACJVR010000090">
    <property type="protein sequence ID" value="MBB6694391.1"/>
    <property type="molecule type" value="Genomic_DNA"/>
</dbReference>
<organism evidence="1 2">
    <name type="scientific">Cohnella xylanilytica</name>
    <dbReference type="NCBI Taxonomy" id="557555"/>
    <lineage>
        <taxon>Bacteria</taxon>
        <taxon>Bacillati</taxon>
        <taxon>Bacillota</taxon>
        <taxon>Bacilli</taxon>
        <taxon>Bacillales</taxon>
        <taxon>Paenibacillaceae</taxon>
        <taxon>Cohnella</taxon>
    </lineage>
</organism>
<accession>A0A841U8Q0</accession>
<evidence type="ECO:0000313" key="2">
    <source>
        <dbReference type="Proteomes" id="UP000553776"/>
    </source>
</evidence>
<dbReference type="RefSeq" id="WP_185138361.1">
    <property type="nucleotide sequence ID" value="NZ_JACJVR010000090.1"/>
</dbReference>
<sequence>MAKIYRYRTSQNNCIKALRDLLERAERGEMTGFIFAANLPDGNVATSWANVDIGERQYLIAHQQVDLNYGIVQANADQVADMVREYLD</sequence>
<evidence type="ECO:0000313" key="1">
    <source>
        <dbReference type="EMBL" id="MBB6694391.1"/>
    </source>
</evidence>
<comment type="caution">
    <text evidence="1">The sequence shown here is derived from an EMBL/GenBank/DDBJ whole genome shotgun (WGS) entry which is preliminary data.</text>
</comment>
<proteinExistence type="predicted"/>
<protein>
    <submittedName>
        <fullName evidence="1">Uncharacterized protein</fullName>
    </submittedName>
</protein>